<dbReference type="InterPro" id="IPR040350">
    <property type="entry name" value="TMEM272"/>
</dbReference>
<sequence>MVGSVRKSIFSYEAKDFSSYFVDETNFAYPDDIYGFINNAPTFTPDLEPPEDSQACQCKTPCRPYGRCYRFQHLCFKIVRISFRVLLFMFIFALIFIGSYFCHSCPGQVFVPVFTIINGCTLSLFIMYSLFNYFTLDKEIPFFTDIRYKKRFKVLGDILSLFFFIWLIVGSITVFKFNKVVEVKDITSEHYCHPYIFFYTFWYLIVLYGIVGSILVIGICGICIKNTYTYAIATTSVTEVV</sequence>
<name>A0A0L8H4T4_OCTBM</name>
<keyword evidence="1" id="KW-0472">Membrane</keyword>
<feature type="transmembrane region" description="Helical" evidence="1">
    <location>
        <begin position="195"/>
        <end position="224"/>
    </location>
</feature>
<dbReference type="PANTHER" id="PTHR33444">
    <property type="entry name" value="SI:DKEY-19B23.12-RELATED"/>
    <property type="match status" value="1"/>
</dbReference>
<dbReference type="EMBL" id="KQ419194">
    <property type="protein sequence ID" value="KOF84301.1"/>
    <property type="molecule type" value="Genomic_DNA"/>
</dbReference>
<reference evidence="2" key="1">
    <citation type="submission" date="2015-07" db="EMBL/GenBank/DDBJ databases">
        <title>MeaNS - Measles Nucleotide Surveillance Program.</title>
        <authorList>
            <person name="Tran T."/>
            <person name="Druce J."/>
        </authorList>
    </citation>
    <scope>NUCLEOTIDE SEQUENCE</scope>
    <source>
        <strain evidence="2">UCB-OBI-ISO-001</strain>
        <tissue evidence="2">Gonad</tissue>
    </source>
</reference>
<organism evidence="2">
    <name type="scientific">Octopus bimaculoides</name>
    <name type="common">California two-spotted octopus</name>
    <dbReference type="NCBI Taxonomy" id="37653"/>
    <lineage>
        <taxon>Eukaryota</taxon>
        <taxon>Metazoa</taxon>
        <taxon>Spiralia</taxon>
        <taxon>Lophotrochozoa</taxon>
        <taxon>Mollusca</taxon>
        <taxon>Cephalopoda</taxon>
        <taxon>Coleoidea</taxon>
        <taxon>Octopodiformes</taxon>
        <taxon>Octopoda</taxon>
        <taxon>Incirrata</taxon>
        <taxon>Octopodidae</taxon>
        <taxon>Octopus</taxon>
    </lineage>
</organism>
<protein>
    <submittedName>
        <fullName evidence="2">Uncharacterized protein</fullName>
    </submittedName>
</protein>
<evidence type="ECO:0000256" key="1">
    <source>
        <dbReference type="SAM" id="Phobius"/>
    </source>
</evidence>
<dbReference type="AlphaFoldDB" id="A0A0L8H4T4"/>
<proteinExistence type="predicted"/>
<dbReference type="OrthoDB" id="6076865at2759"/>
<keyword evidence="1" id="KW-1133">Transmembrane helix</keyword>
<feature type="transmembrane region" description="Helical" evidence="1">
    <location>
        <begin position="113"/>
        <end position="134"/>
    </location>
</feature>
<gene>
    <name evidence="2" type="ORF">OCBIM_22022310mg</name>
</gene>
<feature type="transmembrane region" description="Helical" evidence="1">
    <location>
        <begin position="154"/>
        <end position="175"/>
    </location>
</feature>
<keyword evidence="1" id="KW-0812">Transmembrane</keyword>
<dbReference type="PANTHER" id="PTHR33444:SF2">
    <property type="entry name" value="MARVEL DOMAIN-CONTAINING PROTEIN"/>
    <property type="match status" value="1"/>
</dbReference>
<feature type="transmembrane region" description="Helical" evidence="1">
    <location>
        <begin position="81"/>
        <end position="101"/>
    </location>
</feature>
<accession>A0A0L8H4T4</accession>
<dbReference type="STRING" id="37653.A0A0L8H4T4"/>
<evidence type="ECO:0000313" key="2">
    <source>
        <dbReference type="EMBL" id="KOF84301.1"/>
    </source>
</evidence>